<dbReference type="EMBL" id="OBKZ01000050">
    <property type="protein sequence ID" value="SOB54762.1"/>
    <property type="molecule type" value="Genomic_DNA"/>
</dbReference>
<organism evidence="1 2">
    <name type="scientific">Pseudomonas lundensis</name>
    <dbReference type="NCBI Taxonomy" id="86185"/>
    <lineage>
        <taxon>Bacteria</taxon>
        <taxon>Pseudomonadati</taxon>
        <taxon>Pseudomonadota</taxon>
        <taxon>Gammaproteobacteria</taxon>
        <taxon>Pseudomonadales</taxon>
        <taxon>Pseudomonadaceae</taxon>
        <taxon>Pseudomonas</taxon>
    </lineage>
</organism>
<dbReference type="Proteomes" id="UP000219564">
    <property type="component" value="Unassembled WGS sequence"/>
</dbReference>
<sequence length="87" mass="9388">MKYRKQPELVDAIQWTGSNLDDVTVFCGALVSSGGFGFTDRQNGQVVMNTAAGTQRAEPGDWIVKGVDGSFKAVKPEAFATIYEIAE</sequence>
<reference evidence="1 2" key="1">
    <citation type="submission" date="2017-08" db="EMBL/GenBank/DDBJ databases">
        <authorList>
            <person name="Chaillou S."/>
        </authorList>
    </citation>
    <scope>NUCLEOTIDE SEQUENCE [LARGE SCALE GENOMIC DNA]</scope>
    <source>
        <strain evidence="1 2">MFPA15A1205</strain>
    </source>
</reference>
<evidence type="ECO:0000313" key="1">
    <source>
        <dbReference type="EMBL" id="SOB54762.1"/>
    </source>
</evidence>
<proteinExistence type="predicted"/>
<name>A0AAX2HCK4_9PSED</name>
<dbReference type="RefSeq" id="WP_097192788.1">
    <property type="nucleotide sequence ID" value="NZ_OBKZ01000050.1"/>
</dbReference>
<dbReference type="AlphaFoldDB" id="A0AAX2HCK4"/>
<comment type="caution">
    <text evidence="1">The sequence shown here is derived from an EMBL/GenBank/DDBJ whole genome shotgun (WGS) entry which is preliminary data.</text>
</comment>
<gene>
    <name evidence="1" type="ORF">PLUA15_540021</name>
</gene>
<evidence type="ECO:0000313" key="2">
    <source>
        <dbReference type="Proteomes" id="UP000219564"/>
    </source>
</evidence>
<accession>A0AAX2HCK4</accession>
<protein>
    <submittedName>
        <fullName evidence="1">Gp9</fullName>
    </submittedName>
</protein>